<protein>
    <submittedName>
        <fullName evidence="2">DUF1579 family protein</fullName>
    </submittedName>
</protein>
<dbReference type="InterPro" id="IPR011473">
    <property type="entry name" value="DUF1579"/>
</dbReference>
<dbReference type="EMBL" id="JAVRHR010000001">
    <property type="protein sequence ID" value="MDT0606021.1"/>
    <property type="molecule type" value="Genomic_DNA"/>
</dbReference>
<comment type="caution">
    <text evidence="2">The sequence shown here is derived from an EMBL/GenBank/DDBJ whole genome shotgun (WGS) entry which is preliminary data.</text>
</comment>
<evidence type="ECO:0000256" key="1">
    <source>
        <dbReference type="SAM" id="SignalP"/>
    </source>
</evidence>
<proteinExistence type="predicted"/>
<reference evidence="2 3" key="1">
    <citation type="submission" date="2023-09" db="EMBL/GenBank/DDBJ databases">
        <authorList>
            <person name="Rey-Velasco X."/>
        </authorList>
    </citation>
    <scope>NUCLEOTIDE SEQUENCE [LARGE SCALE GENOMIC DNA]</scope>
    <source>
        <strain evidence="2 3">F388</strain>
    </source>
</reference>
<feature type="signal peptide" evidence="1">
    <location>
        <begin position="1"/>
        <end position="26"/>
    </location>
</feature>
<keyword evidence="1" id="KW-0732">Signal</keyword>
<sequence>MKKIIPSNSSILILLLLCATHIPLSAQQFDERKSTEELSFLKGKWNIVRIYSPDSENERVLKGTLICEESLDGQFIKCTYEMKRPGKIRGLDVVYFNYNSIYRLYESVWLSSTWPIKGILQGDLQKETDRYILSTSGQFKIENNVIEYVRGEMKIIKSKEQNLDSFVRKTHIRTSNFEEGVWHHHMTETAQRIK</sequence>
<feature type="chain" id="PRO_5045371548" evidence="1">
    <location>
        <begin position="27"/>
        <end position="194"/>
    </location>
</feature>
<dbReference type="Pfam" id="PF07617">
    <property type="entry name" value="DUF1579"/>
    <property type="match status" value="1"/>
</dbReference>
<organism evidence="2 3">
    <name type="scientific">Croceitalea rosinachiae</name>
    <dbReference type="NCBI Taxonomy" id="3075596"/>
    <lineage>
        <taxon>Bacteria</taxon>
        <taxon>Pseudomonadati</taxon>
        <taxon>Bacteroidota</taxon>
        <taxon>Flavobacteriia</taxon>
        <taxon>Flavobacteriales</taxon>
        <taxon>Flavobacteriaceae</taxon>
        <taxon>Croceitalea</taxon>
    </lineage>
</organism>
<evidence type="ECO:0000313" key="3">
    <source>
        <dbReference type="Proteomes" id="UP001255246"/>
    </source>
</evidence>
<dbReference type="RefSeq" id="WP_311349583.1">
    <property type="nucleotide sequence ID" value="NZ_JAVRHR010000001.1"/>
</dbReference>
<dbReference type="Proteomes" id="UP001255246">
    <property type="component" value="Unassembled WGS sequence"/>
</dbReference>
<gene>
    <name evidence="2" type="ORF">RM706_03225</name>
</gene>
<keyword evidence="3" id="KW-1185">Reference proteome</keyword>
<accession>A0ABU3A776</accession>
<name>A0ABU3A776_9FLAO</name>
<evidence type="ECO:0000313" key="2">
    <source>
        <dbReference type="EMBL" id="MDT0606021.1"/>
    </source>
</evidence>